<dbReference type="AlphaFoldDB" id="A0A1D3L942"/>
<accession>A0A1D3L942</accession>
<evidence type="ECO:0000313" key="2">
    <source>
        <dbReference type="EMBL" id="SCL89374.1"/>
    </source>
</evidence>
<dbReference type="Gene3D" id="3.30.530.20">
    <property type="match status" value="1"/>
</dbReference>
<organism evidence="2 3">
    <name type="scientific">Plasmodium chabaudi chabaudi</name>
    <dbReference type="NCBI Taxonomy" id="31271"/>
    <lineage>
        <taxon>Eukaryota</taxon>
        <taxon>Sar</taxon>
        <taxon>Alveolata</taxon>
        <taxon>Apicomplexa</taxon>
        <taxon>Aconoidasida</taxon>
        <taxon>Haemosporida</taxon>
        <taxon>Plasmodiidae</taxon>
        <taxon>Plasmodium</taxon>
        <taxon>Plasmodium (Vinckeia)</taxon>
    </lineage>
</organism>
<dbReference type="NCBIfam" id="TIGR01599">
    <property type="entry name" value="PYST-A"/>
    <property type="match status" value="1"/>
</dbReference>
<protein>
    <submittedName>
        <fullName evidence="2">Fam-a protein</fullName>
    </submittedName>
</protein>
<evidence type="ECO:0000313" key="3">
    <source>
        <dbReference type="Proteomes" id="UP000195489"/>
    </source>
</evidence>
<keyword evidence="1" id="KW-0732">Signal</keyword>
<feature type="chain" id="PRO_5008917351" evidence="1">
    <location>
        <begin position="20"/>
        <end position="265"/>
    </location>
</feature>
<name>A0A1D3L942_PLACU</name>
<dbReference type="InterPro" id="IPR006486">
    <property type="entry name" value="PYST_A"/>
</dbReference>
<sequence length="265" mass="30933">MNKFYIQIALFLLSIFVYANKETLAAEVASEDNTIPQLNYYYSTPEEVYNKNKHRLCVNSRETIHAEQVMSEAVKHLEHYATSKDGYNLLSQTPDKSLSQYKKKIDGDTDILKINLNIYTSSQYDHVINKYWDPDTPNTYNKGNVKIIRVYNPNLVLIEQRYKKKYESHHEYFYALMKFAQVSENKTIIAMTSADIDDHNPYRKTYKNKIVKSANGFQTSVNSDHYIRQPRSKNVYVNLAGYLIEKKDDNLEITYVESIDKSPSS</sequence>
<dbReference type="InterPro" id="IPR023393">
    <property type="entry name" value="START-like_dom_sf"/>
</dbReference>
<dbReference type="Proteomes" id="UP000195489">
    <property type="component" value="Unassembled WGS sequence"/>
</dbReference>
<reference evidence="2 3" key="1">
    <citation type="submission" date="2016-08" db="EMBL/GenBank/DDBJ databases">
        <authorList>
            <consortium name="Pathogen Informatics"/>
        </authorList>
    </citation>
    <scope>NUCLEOTIDE SEQUENCE [LARGE SCALE GENOMIC DNA]</scope>
    <source>
        <strain evidence="2 3">CB</strain>
    </source>
</reference>
<proteinExistence type="predicted"/>
<dbReference type="SUPFAM" id="SSF55961">
    <property type="entry name" value="Bet v1-like"/>
    <property type="match status" value="1"/>
</dbReference>
<feature type="signal peptide" evidence="1">
    <location>
        <begin position="1"/>
        <end position="19"/>
    </location>
</feature>
<evidence type="ECO:0000256" key="1">
    <source>
        <dbReference type="SAM" id="SignalP"/>
    </source>
</evidence>
<gene>
    <name evidence="2" type="ORF">PCHCB_000524800</name>
</gene>
<dbReference type="EMBL" id="FMIM01000302">
    <property type="protein sequence ID" value="SCL89374.1"/>
    <property type="molecule type" value="Genomic_DNA"/>
</dbReference>